<dbReference type="Pfam" id="PF01965">
    <property type="entry name" value="DJ-1_PfpI"/>
    <property type="match status" value="1"/>
</dbReference>
<evidence type="ECO:0000313" key="3">
    <source>
        <dbReference type="EMBL" id="TFE70700.1"/>
    </source>
</evidence>
<dbReference type="InterPro" id="IPR002818">
    <property type="entry name" value="DJ-1/PfpI"/>
</dbReference>
<dbReference type="EMBL" id="LXQC01000113">
    <property type="protein sequence ID" value="TFE70700.1"/>
    <property type="molecule type" value="Genomic_DNA"/>
</dbReference>
<dbReference type="PROSITE" id="PS51276">
    <property type="entry name" value="PEPTIDASE_C56_PFPI"/>
    <property type="match status" value="1"/>
</dbReference>
<dbReference type="GO" id="GO:0008233">
    <property type="term" value="F:peptidase activity"/>
    <property type="evidence" value="ECO:0007669"/>
    <property type="project" value="UniProtKB-KW"/>
</dbReference>
<keyword evidence="4" id="KW-1185">Reference proteome</keyword>
<evidence type="ECO:0000256" key="1">
    <source>
        <dbReference type="ARBA" id="ARBA00008542"/>
    </source>
</evidence>
<dbReference type="AlphaFoldDB" id="A0A4Y8PFQ9"/>
<dbReference type="GO" id="GO:0006508">
    <property type="term" value="P:proteolysis"/>
    <property type="evidence" value="ECO:0007669"/>
    <property type="project" value="UniProtKB-KW"/>
</dbReference>
<dbReference type="CDD" id="cd03169">
    <property type="entry name" value="GATase1_PfpI_1"/>
    <property type="match status" value="1"/>
</dbReference>
<proteinExistence type="inferred from homology"/>
<dbReference type="PANTHER" id="PTHR42733:SF2">
    <property type="entry name" value="DJ-1_THIJ_PFPI FAMILY PROTEIN"/>
    <property type="match status" value="1"/>
</dbReference>
<dbReference type="Gene3D" id="3.40.50.880">
    <property type="match status" value="1"/>
</dbReference>
<dbReference type="OrthoDB" id="9800516at2"/>
<protein>
    <submittedName>
        <fullName evidence="3">Protease</fullName>
    </submittedName>
</protein>
<dbReference type="NCBIfam" id="TIGR01382">
    <property type="entry name" value="PfpI"/>
    <property type="match status" value="1"/>
</dbReference>
<name>A0A4Y8PFQ9_9BACT</name>
<dbReference type="Proteomes" id="UP000297713">
    <property type="component" value="Unassembled WGS sequence"/>
</dbReference>
<keyword evidence="3" id="KW-0645">Protease</keyword>
<evidence type="ECO:0000313" key="4">
    <source>
        <dbReference type="Proteomes" id="UP000297713"/>
    </source>
</evidence>
<dbReference type="InterPro" id="IPR006286">
    <property type="entry name" value="C56_PfpI-like"/>
</dbReference>
<dbReference type="RefSeq" id="WP_134439657.1">
    <property type="nucleotide sequence ID" value="NZ_LXQC01000113.1"/>
</dbReference>
<organism evidence="3 4">
    <name type="scientific">Methylacidiphilum caldifontis</name>
    <dbReference type="NCBI Taxonomy" id="2795386"/>
    <lineage>
        <taxon>Bacteria</taxon>
        <taxon>Pseudomonadati</taxon>
        <taxon>Verrucomicrobiota</taxon>
        <taxon>Methylacidiphilae</taxon>
        <taxon>Methylacidiphilales</taxon>
        <taxon>Methylacidiphilaceae</taxon>
        <taxon>Methylacidiphilum (ex Ratnadevi et al. 2023)</taxon>
    </lineage>
</organism>
<comment type="caution">
    <text evidence="3">The sequence shown here is derived from an EMBL/GenBank/DDBJ whole genome shotgun (WGS) entry which is preliminary data.</text>
</comment>
<evidence type="ECO:0000259" key="2">
    <source>
        <dbReference type="Pfam" id="PF01965"/>
    </source>
</evidence>
<dbReference type="InterPro" id="IPR029062">
    <property type="entry name" value="Class_I_gatase-like"/>
</dbReference>
<accession>A0A4Y8PFQ9</accession>
<sequence>MAEKKILMIVGDFAEDYEVMVPFQFLCGIGHKVDVVCPGRTKGQKIITAIHDFEAEQTYSEKRGHYFVLNADFEKVVPQEYDGLVLPGGRAPEYLRLYPKVIEIIRHFFEQKKPVAAICHGIQLLTASKVLSGYRLTAYPAVGPEVNLSGAEYVSVDFEDAVIDQNLVTAPGWPAHPRWMSLFLSLLRTKVYL</sequence>
<dbReference type="PANTHER" id="PTHR42733">
    <property type="entry name" value="DJ-1 PROTEIN"/>
    <property type="match status" value="1"/>
</dbReference>
<dbReference type="SUPFAM" id="SSF52317">
    <property type="entry name" value="Class I glutamine amidotransferase-like"/>
    <property type="match status" value="1"/>
</dbReference>
<comment type="similarity">
    <text evidence="1">Belongs to the peptidase C56 family.</text>
</comment>
<feature type="domain" description="DJ-1/PfpI" evidence="2">
    <location>
        <begin position="4"/>
        <end position="184"/>
    </location>
</feature>
<keyword evidence="3" id="KW-0378">Hydrolase</keyword>
<gene>
    <name evidence="3" type="ORF">A7Q10_06480</name>
</gene>
<reference evidence="3 4" key="1">
    <citation type="submission" date="2016-05" db="EMBL/GenBank/DDBJ databases">
        <title>Diversity and Homogeneity among Thermoacidophilic Verrucomicrobia Methanotrophs Linked with Geographical Origin.</title>
        <authorList>
            <person name="Erikstad H.-A."/>
            <person name="Smestad N.B."/>
            <person name="Ceballos R.M."/>
            <person name="Birkeland N.-K."/>
        </authorList>
    </citation>
    <scope>NUCLEOTIDE SEQUENCE [LARGE SCALE GENOMIC DNA]</scope>
    <source>
        <strain evidence="3 4">Phi</strain>
    </source>
</reference>